<dbReference type="Proteomes" id="UP001341840">
    <property type="component" value="Unassembled WGS sequence"/>
</dbReference>
<organism evidence="1 2">
    <name type="scientific">Stylosanthes scabra</name>
    <dbReference type="NCBI Taxonomy" id="79078"/>
    <lineage>
        <taxon>Eukaryota</taxon>
        <taxon>Viridiplantae</taxon>
        <taxon>Streptophyta</taxon>
        <taxon>Embryophyta</taxon>
        <taxon>Tracheophyta</taxon>
        <taxon>Spermatophyta</taxon>
        <taxon>Magnoliopsida</taxon>
        <taxon>eudicotyledons</taxon>
        <taxon>Gunneridae</taxon>
        <taxon>Pentapetalae</taxon>
        <taxon>rosids</taxon>
        <taxon>fabids</taxon>
        <taxon>Fabales</taxon>
        <taxon>Fabaceae</taxon>
        <taxon>Papilionoideae</taxon>
        <taxon>50 kb inversion clade</taxon>
        <taxon>dalbergioids sensu lato</taxon>
        <taxon>Dalbergieae</taxon>
        <taxon>Pterocarpus clade</taxon>
        <taxon>Stylosanthes</taxon>
    </lineage>
</organism>
<keyword evidence="2" id="KW-1185">Reference proteome</keyword>
<evidence type="ECO:0000313" key="1">
    <source>
        <dbReference type="EMBL" id="MED6131763.1"/>
    </source>
</evidence>
<sequence>MERLLKEKEEIVSNLTDVIETKKYEMAKLEVDPKGKIDEGYEMYIQGFERTVSQVRVIASDVDVSKMDVTKVMVNGVIVDDDIVGRDEESVVSLLVQFEY</sequence>
<gene>
    <name evidence="1" type="ORF">PIB30_012771</name>
</gene>
<evidence type="ECO:0000313" key="2">
    <source>
        <dbReference type="Proteomes" id="UP001341840"/>
    </source>
</evidence>
<comment type="caution">
    <text evidence="1">The sequence shown here is derived from an EMBL/GenBank/DDBJ whole genome shotgun (WGS) entry which is preliminary data.</text>
</comment>
<dbReference type="EMBL" id="JASCZI010060447">
    <property type="protein sequence ID" value="MED6131763.1"/>
    <property type="molecule type" value="Genomic_DNA"/>
</dbReference>
<reference evidence="1 2" key="1">
    <citation type="journal article" date="2023" name="Plants (Basel)">
        <title>Bridging the Gap: Combining Genomics and Transcriptomics Approaches to Understand Stylosanthes scabra, an Orphan Legume from the Brazilian Caatinga.</title>
        <authorList>
            <person name="Ferreira-Neto J.R.C."/>
            <person name="da Silva M.D."/>
            <person name="Binneck E."/>
            <person name="de Melo N.F."/>
            <person name="da Silva R.H."/>
            <person name="de Melo A.L.T.M."/>
            <person name="Pandolfi V."/>
            <person name="Bustamante F.O."/>
            <person name="Brasileiro-Vidal A.C."/>
            <person name="Benko-Iseppon A.M."/>
        </authorList>
    </citation>
    <scope>NUCLEOTIDE SEQUENCE [LARGE SCALE GENOMIC DNA]</scope>
    <source>
        <tissue evidence="1">Leaves</tissue>
    </source>
</reference>
<name>A0ABU6S6V1_9FABA</name>
<proteinExistence type="predicted"/>
<protein>
    <submittedName>
        <fullName evidence="1">Uncharacterized protein</fullName>
    </submittedName>
</protein>
<accession>A0ABU6S6V1</accession>